<evidence type="ECO:0000256" key="1">
    <source>
        <dbReference type="SAM" id="MobiDB-lite"/>
    </source>
</evidence>
<protein>
    <submittedName>
        <fullName evidence="2">Uncharacterized protein</fullName>
    </submittedName>
</protein>
<proteinExistence type="predicted"/>
<name>A8QAY5_BRUMA</name>
<feature type="region of interest" description="Disordered" evidence="1">
    <location>
        <begin position="1"/>
        <end position="20"/>
    </location>
</feature>
<reference evidence="2" key="1">
    <citation type="journal article" date="2007" name="Science">
        <title>Draft genome of the filarial nematode parasite Brugia malayi.</title>
        <authorList>
            <person name="Ghedin E."/>
            <person name="Wang S."/>
            <person name="Spiro D."/>
            <person name="Caler E."/>
            <person name="Zhao Q."/>
            <person name="Crabtree J."/>
            <person name="Allen J.E."/>
            <person name="Delcher A.L."/>
            <person name="Guiliano D.B."/>
            <person name="Miranda-Saavedra D."/>
            <person name="Angiuoli S.V."/>
            <person name="Creasy T."/>
            <person name="Amedeo P."/>
            <person name="Haas B."/>
            <person name="El-Sayed N.M."/>
            <person name="Wortman J.R."/>
            <person name="Feldblyum T."/>
            <person name="Tallon L."/>
            <person name="Schatz M."/>
            <person name="Shumway M."/>
            <person name="Koo H."/>
            <person name="Salzberg S.L."/>
            <person name="Schobel S."/>
            <person name="Pertea M."/>
            <person name="Pop M."/>
            <person name="White O."/>
            <person name="Barton G.J."/>
            <person name="Carlow C.K."/>
            <person name="Crawford M.J."/>
            <person name="Daub J."/>
            <person name="Dimmic M.W."/>
            <person name="Estes C.F."/>
            <person name="Foster J.M."/>
            <person name="Ganatra M."/>
            <person name="Gregory W.F."/>
            <person name="Johnson N.M."/>
            <person name="Jin J."/>
            <person name="Komuniecki R."/>
            <person name="Korf I."/>
            <person name="Kumar S."/>
            <person name="Laney S."/>
            <person name="Li B.W."/>
            <person name="Li W."/>
            <person name="Lindblom T.H."/>
            <person name="Lustigman S."/>
            <person name="Ma D."/>
            <person name="Maina C.V."/>
            <person name="Martin D.M."/>
            <person name="McCarter J.P."/>
            <person name="McReynolds L."/>
            <person name="Mitreva M."/>
            <person name="Nutman T.B."/>
            <person name="Parkinson J."/>
            <person name="Peregrin-Alvarez J.M."/>
            <person name="Poole C."/>
            <person name="Ren Q."/>
            <person name="Saunders L."/>
            <person name="Sluder A.E."/>
            <person name="Smith K."/>
            <person name="Stanke M."/>
            <person name="Unnasch T.R."/>
            <person name="Ware J."/>
            <person name="Wei A.D."/>
            <person name="Weil G."/>
            <person name="Williams D.J."/>
            <person name="Zhang Y."/>
            <person name="Williams S.A."/>
            <person name="Fraser-Liggett C."/>
            <person name="Slatko B."/>
            <person name="Blaxter M.L."/>
            <person name="Scott A.L."/>
        </authorList>
    </citation>
    <scope>NUCLEOTIDE SEQUENCE [LARGE SCALE GENOMIC DNA]</scope>
</reference>
<organism evidence="2">
    <name type="scientific">Brugia malayi</name>
    <name type="common">Filarial nematode worm</name>
    <dbReference type="NCBI Taxonomy" id="6279"/>
    <lineage>
        <taxon>Eukaryota</taxon>
        <taxon>Metazoa</taxon>
        <taxon>Ecdysozoa</taxon>
        <taxon>Nematoda</taxon>
        <taxon>Chromadorea</taxon>
        <taxon>Rhabditida</taxon>
        <taxon>Spirurina</taxon>
        <taxon>Spiruromorpha</taxon>
        <taxon>Filarioidea</taxon>
        <taxon>Onchocercidae</taxon>
        <taxon>Brugia</taxon>
    </lineage>
</organism>
<dbReference type="AlphaFoldDB" id="A8QAY5"/>
<accession>A8QAY5</accession>
<gene>
    <name evidence="2" type="ORF">Bm1_47730</name>
</gene>
<dbReference type="EMBL" id="DS239429">
    <property type="protein sequence ID" value="EDP29687.1"/>
    <property type="molecule type" value="Genomic_DNA"/>
</dbReference>
<evidence type="ECO:0000313" key="2">
    <source>
        <dbReference type="EMBL" id="EDP29687.1"/>
    </source>
</evidence>
<sequence>MSRESYLTTLLQPSNRQKKG</sequence>